<comment type="caution">
    <text evidence="1">The sequence shown here is derived from an EMBL/GenBank/DDBJ whole genome shotgun (WGS) entry which is preliminary data.</text>
</comment>
<reference evidence="1" key="1">
    <citation type="submission" date="2018-10" db="EMBL/GenBank/DDBJ databases">
        <title>Effector identification in a new, highly contiguous assembly of the strawberry crown rot pathogen Phytophthora cactorum.</title>
        <authorList>
            <person name="Armitage A.D."/>
            <person name="Nellist C.F."/>
            <person name="Bates H."/>
            <person name="Vickerstaff R.J."/>
            <person name="Harrison R.J."/>
        </authorList>
    </citation>
    <scope>NUCLEOTIDE SEQUENCE</scope>
    <source>
        <strain evidence="1">15-7</strain>
    </source>
</reference>
<dbReference type="AlphaFoldDB" id="A0A8T0XXM9"/>
<dbReference type="EMBL" id="RCMG01003847">
    <property type="protein sequence ID" value="KAG2797963.1"/>
    <property type="molecule type" value="Genomic_DNA"/>
</dbReference>
<sequence>MLTTFGEQRGWEPIGRGTQLAAKDPEYVSLQPAFYTAREMHFVVISLRNRLRIGSRAGKAARRNILPAPTTRSTRAEILQWQRNNAVEHDETLFKPHLLELVQAHKPPPFYKAVAIATMAG</sequence>
<accession>A0A8T0XXM9</accession>
<name>A0A8T0XXM9_9STRA</name>
<evidence type="ECO:0000313" key="1">
    <source>
        <dbReference type="EMBL" id="KAG2797963.1"/>
    </source>
</evidence>
<dbReference type="Proteomes" id="UP000735874">
    <property type="component" value="Unassembled WGS sequence"/>
</dbReference>
<proteinExistence type="predicted"/>
<evidence type="ECO:0000313" key="2">
    <source>
        <dbReference type="Proteomes" id="UP000735874"/>
    </source>
</evidence>
<organism evidence="1 2">
    <name type="scientific">Phytophthora cactorum</name>
    <dbReference type="NCBI Taxonomy" id="29920"/>
    <lineage>
        <taxon>Eukaryota</taxon>
        <taxon>Sar</taxon>
        <taxon>Stramenopiles</taxon>
        <taxon>Oomycota</taxon>
        <taxon>Peronosporomycetes</taxon>
        <taxon>Peronosporales</taxon>
        <taxon>Peronosporaceae</taxon>
        <taxon>Phytophthora</taxon>
    </lineage>
</organism>
<gene>
    <name evidence="1" type="ORF">PC113_g24958</name>
</gene>
<protein>
    <submittedName>
        <fullName evidence="1">Uncharacterized protein</fullName>
    </submittedName>
</protein>